<organism evidence="3 4">
    <name type="scientific">Acerihabitans arboris</name>
    <dbReference type="NCBI Taxonomy" id="2691583"/>
    <lineage>
        <taxon>Bacteria</taxon>
        <taxon>Pseudomonadati</taxon>
        <taxon>Pseudomonadota</taxon>
        <taxon>Gammaproteobacteria</taxon>
        <taxon>Enterobacterales</taxon>
        <taxon>Pectobacteriaceae</taxon>
        <taxon>Acerihabitans</taxon>
    </lineage>
</organism>
<dbReference type="AlphaFoldDB" id="A0A845SE80"/>
<dbReference type="RefSeq" id="WP_162364399.1">
    <property type="nucleotide sequence ID" value="NZ_WUBS01000002.1"/>
</dbReference>
<feature type="binding site" evidence="2">
    <location>
        <position position="102"/>
    </location>
    <ligand>
        <name>Zn(2+)</name>
        <dbReference type="ChEBI" id="CHEBI:29105"/>
        <label>2</label>
    </ligand>
</feature>
<keyword evidence="2" id="KW-0862">Zinc</keyword>
<dbReference type="GO" id="GO:0008270">
    <property type="term" value="F:zinc ion binding"/>
    <property type="evidence" value="ECO:0007669"/>
    <property type="project" value="InterPro"/>
</dbReference>
<dbReference type="EMBL" id="WUBS01000002">
    <property type="protein sequence ID" value="NDL61712.1"/>
    <property type="molecule type" value="Genomic_DNA"/>
</dbReference>
<dbReference type="PANTHER" id="PTHR30304:SF0">
    <property type="entry name" value="D-TAGATOSE-1,6-BISPHOSPHATE ALDOLASE SUBUNIT GATY-RELATED"/>
    <property type="match status" value="1"/>
</dbReference>
<gene>
    <name evidence="3" type="ORF">GRH90_02910</name>
</gene>
<dbReference type="Pfam" id="PF01116">
    <property type="entry name" value="F_bP_aldolase"/>
    <property type="match status" value="1"/>
</dbReference>
<sequence>MLYTMKDVLTVANQHKFGVGAFNIASAEFARAVIETAEEHASPVILEIHPDEMRFTGADFIVYLRTLAINASVPVVIHLDHGRNLREVMQAIYAGFTSVMIDASCEDFDGNIRVTQKIVEIAHALNISVEAELGTIGAMNGSAEGGTAEILFTDPRQAQIFAERTGVDTLAVAIGTSHGLYPKGKQPKLDIERLQQIRQLVSIPLVLHGGSGNKDSEVAEAIRYGVGKINISSEMKKAFFVSLEQELKSGDHEPNALYIKPMQAAARVIANKMALFGSVDKSRLYLPG</sequence>
<feature type="binding site" evidence="2">
    <location>
        <position position="178"/>
    </location>
    <ligand>
        <name>Zn(2+)</name>
        <dbReference type="ChEBI" id="CHEBI:29105"/>
        <label>1</label>
        <note>catalytic</note>
    </ligand>
</feature>
<dbReference type="PANTHER" id="PTHR30304">
    <property type="entry name" value="D-TAGATOSE-1,6-BISPHOSPHATE ALDOLASE"/>
    <property type="match status" value="1"/>
</dbReference>
<dbReference type="SUPFAM" id="SSF51569">
    <property type="entry name" value="Aldolase"/>
    <property type="match status" value="1"/>
</dbReference>
<proteinExistence type="predicted"/>
<evidence type="ECO:0000313" key="3">
    <source>
        <dbReference type="EMBL" id="NDL61712.1"/>
    </source>
</evidence>
<reference evidence="3 4" key="2">
    <citation type="submission" date="2020-02" db="EMBL/GenBank/DDBJ databases">
        <title>The new genus of Enterobacteriales.</title>
        <authorList>
            <person name="Kim I.S."/>
        </authorList>
    </citation>
    <scope>NUCLEOTIDE SEQUENCE [LARGE SCALE GENOMIC DNA]</scope>
    <source>
        <strain evidence="3 4">SAP-6</strain>
    </source>
</reference>
<dbReference type="Gene3D" id="3.20.20.70">
    <property type="entry name" value="Aldolase class I"/>
    <property type="match status" value="1"/>
</dbReference>
<comment type="cofactor">
    <cofactor evidence="2">
        <name>Zn(2+)</name>
        <dbReference type="ChEBI" id="CHEBI:29105"/>
    </cofactor>
    <text evidence="2">Binds 2 Zn(2+) ions per subunit. One is catalytic and the other provides a structural contribution.</text>
</comment>
<dbReference type="CDD" id="cd00947">
    <property type="entry name" value="TBP_aldolase_IIB"/>
    <property type="match status" value="1"/>
</dbReference>
<dbReference type="GO" id="GO:0016832">
    <property type="term" value="F:aldehyde-lyase activity"/>
    <property type="evidence" value="ECO:0007669"/>
    <property type="project" value="InterPro"/>
</dbReference>
<dbReference type="Proteomes" id="UP000461443">
    <property type="component" value="Unassembled WGS sequence"/>
</dbReference>
<name>A0A845SE80_9GAMM</name>
<evidence type="ECO:0000313" key="4">
    <source>
        <dbReference type="Proteomes" id="UP000461443"/>
    </source>
</evidence>
<feature type="binding site" evidence="2">
    <location>
        <position position="81"/>
    </location>
    <ligand>
        <name>Zn(2+)</name>
        <dbReference type="ChEBI" id="CHEBI:29105"/>
        <label>1</label>
        <note>catalytic</note>
    </ligand>
</feature>
<feature type="binding site" evidence="2">
    <location>
        <position position="208"/>
    </location>
    <ligand>
        <name>Zn(2+)</name>
        <dbReference type="ChEBI" id="CHEBI:29105"/>
        <label>1</label>
        <note>catalytic</note>
    </ligand>
</feature>
<dbReference type="InterPro" id="IPR050246">
    <property type="entry name" value="Class_II_FBP_aldolase"/>
</dbReference>
<dbReference type="GO" id="GO:0005975">
    <property type="term" value="P:carbohydrate metabolic process"/>
    <property type="evidence" value="ECO:0007669"/>
    <property type="project" value="InterPro"/>
</dbReference>
<dbReference type="PIRSF" id="PIRSF001359">
    <property type="entry name" value="F_bP_aldolase_II"/>
    <property type="match status" value="1"/>
</dbReference>
<dbReference type="InterPro" id="IPR013785">
    <property type="entry name" value="Aldolase_TIM"/>
</dbReference>
<feature type="active site" description="Proton donor" evidence="1">
    <location>
        <position position="80"/>
    </location>
</feature>
<comment type="caution">
    <text evidence="3">The sequence shown here is derived from an EMBL/GenBank/DDBJ whole genome shotgun (WGS) entry which is preliminary data.</text>
</comment>
<keyword evidence="2" id="KW-0479">Metal-binding</keyword>
<dbReference type="InterPro" id="IPR000771">
    <property type="entry name" value="FBA_II"/>
</dbReference>
<keyword evidence="4" id="KW-1185">Reference proteome</keyword>
<dbReference type="NCBIfam" id="TIGR00167">
    <property type="entry name" value="cbbA"/>
    <property type="match status" value="1"/>
</dbReference>
<reference evidence="3 4" key="1">
    <citation type="submission" date="2019-12" db="EMBL/GenBank/DDBJ databases">
        <authorList>
            <person name="Lee S.D."/>
        </authorList>
    </citation>
    <scope>NUCLEOTIDE SEQUENCE [LARGE SCALE GENOMIC DNA]</scope>
    <source>
        <strain evidence="3 4">SAP-6</strain>
    </source>
</reference>
<evidence type="ECO:0000256" key="2">
    <source>
        <dbReference type="PIRSR" id="PIRSR001359-3"/>
    </source>
</evidence>
<feature type="binding site" evidence="2">
    <location>
        <position position="132"/>
    </location>
    <ligand>
        <name>Zn(2+)</name>
        <dbReference type="ChEBI" id="CHEBI:29105"/>
        <label>2</label>
    </ligand>
</feature>
<accession>A0A845SE80</accession>
<protein>
    <submittedName>
        <fullName evidence="3">Ketose-bisphosphate aldolase</fullName>
    </submittedName>
</protein>
<evidence type="ECO:0000256" key="1">
    <source>
        <dbReference type="PIRSR" id="PIRSR001359-1"/>
    </source>
</evidence>